<keyword evidence="2" id="KW-0472">Membrane</keyword>
<evidence type="ECO:0000256" key="2">
    <source>
        <dbReference type="SAM" id="Phobius"/>
    </source>
</evidence>
<evidence type="ECO:0000313" key="3">
    <source>
        <dbReference type="EMBL" id="RJF99095.1"/>
    </source>
</evidence>
<dbReference type="Proteomes" id="UP000265955">
    <property type="component" value="Unassembled WGS sequence"/>
</dbReference>
<keyword evidence="4" id="KW-1185">Reference proteome</keyword>
<proteinExistence type="predicted"/>
<protein>
    <submittedName>
        <fullName evidence="3">PQ-loop repeat-containing protein</fullName>
    </submittedName>
</protein>
<dbReference type="OrthoDB" id="5966732at2"/>
<gene>
    <name evidence="3" type="ORF">D3871_11650</name>
</gene>
<name>A0A3A3GAA3_9BURK</name>
<sequence>MNADIVGWISSLVLVSTISRQVYTQWRTKRVEGVSKWLFIGQLTASFGFTIYSYLVDNWVFVFTNFFMFLTAVAGECIYISNKRHAQRQQSGQGESQKTSPPTASASGG</sequence>
<dbReference type="RefSeq" id="WP_119769040.1">
    <property type="nucleotide sequence ID" value="NZ_QYUO01000001.1"/>
</dbReference>
<reference evidence="4" key="1">
    <citation type="submission" date="2018-09" db="EMBL/GenBank/DDBJ databases">
        <authorList>
            <person name="Zhu H."/>
        </authorList>
    </citation>
    <scope>NUCLEOTIDE SEQUENCE [LARGE SCALE GENOMIC DNA]</scope>
    <source>
        <strain evidence="4">K1R23-30</strain>
    </source>
</reference>
<dbReference type="AlphaFoldDB" id="A0A3A3GAA3"/>
<feature type="transmembrane region" description="Helical" evidence="2">
    <location>
        <begin position="61"/>
        <end position="80"/>
    </location>
</feature>
<keyword evidence="2" id="KW-0812">Transmembrane</keyword>
<feature type="region of interest" description="Disordered" evidence="1">
    <location>
        <begin position="88"/>
        <end position="109"/>
    </location>
</feature>
<comment type="caution">
    <text evidence="3">The sequence shown here is derived from an EMBL/GenBank/DDBJ whole genome shotgun (WGS) entry which is preliminary data.</text>
</comment>
<accession>A0A3A3GAA3</accession>
<feature type="transmembrane region" description="Helical" evidence="2">
    <location>
        <begin position="35"/>
        <end position="55"/>
    </location>
</feature>
<dbReference type="EMBL" id="QYUO01000001">
    <property type="protein sequence ID" value="RJF99095.1"/>
    <property type="molecule type" value="Genomic_DNA"/>
</dbReference>
<organism evidence="3 4">
    <name type="scientific">Noviherbaspirillum saxi</name>
    <dbReference type="NCBI Taxonomy" id="2320863"/>
    <lineage>
        <taxon>Bacteria</taxon>
        <taxon>Pseudomonadati</taxon>
        <taxon>Pseudomonadota</taxon>
        <taxon>Betaproteobacteria</taxon>
        <taxon>Burkholderiales</taxon>
        <taxon>Oxalobacteraceae</taxon>
        <taxon>Noviherbaspirillum</taxon>
    </lineage>
</organism>
<evidence type="ECO:0000313" key="4">
    <source>
        <dbReference type="Proteomes" id="UP000265955"/>
    </source>
</evidence>
<keyword evidence="2" id="KW-1133">Transmembrane helix</keyword>
<feature type="transmembrane region" description="Helical" evidence="2">
    <location>
        <begin position="6"/>
        <end position="23"/>
    </location>
</feature>
<dbReference type="Gene3D" id="1.20.1280.290">
    <property type="match status" value="1"/>
</dbReference>
<evidence type="ECO:0000256" key="1">
    <source>
        <dbReference type="SAM" id="MobiDB-lite"/>
    </source>
</evidence>